<evidence type="ECO:0000313" key="2">
    <source>
        <dbReference type="Proteomes" id="UP000437131"/>
    </source>
</evidence>
<comment type="caution">
    <text evidence="1">The sequence shown here is derived from an EMBL/GenBank/DDBJ whole genome shotgun (WGS) entry which is preliminary data.</text>
</comment>
<dbReference type="Proteomes" id="UP000437131">
    <property type="component" value="Unassembled WGS sequence"/>
</dbReference>
<gene>
    <name evidence="1" type="ORF">GGC33_04955</name>
</gene>
<name>A0A844GTQ7_9CHRO</name>
<accession>A0A844GTQ7</accession>
<dbReference type="EMBL" id="WMIA01000004">
    <property type="protein sequence ID" value="MTF38269.1"/>
    <property type="molecule type" value="Genomic_DNA"/>
</dbReference>
<dbReference type="AlphaFoldDB" id="A0A844GTQ7"/>
<organism evidence="1 2">
    <name type="scientific">Cyanobacterium aponinum 0216</name>
    <dbReference type="NCBI Taxonomy" id="2676140"/>
    <lineage>
        <taxon>Bacteria</taxon>
        <taxon>Bacillati</taxon>
        <taxon>Cyanobacteriota</taxon>
        <taxon>Cyanophyceae</taxon>
        <taxon>Oscillatoriophycideae</taxon>
        <taxon>Chroococcales</taxon>
        <taxon>Geminocystaceae</taxon>
        <taxon>Cyanobacterium</taxon>
    </lineage>
</organism>
<dbReference type="PANTHER" id="PTHR35586:SF2">
    <property type="entry name" value="SLL1542 PROTEIN"/>
    <property type="match status" value="1"/>
</dbReference>
<protein>
    <submittedName>
        <fullName evidence="1">Rpn family recombination-promoting nuclease/putative transposase</fullName>
    </submittedName>
</protein>
<sequence>MKTDSIFYELFANLPETFFALLNLPNNVVQEYKFCSQELKQLAKRIDGVFLPQTETKPIYFVEVQFQKDENLYHRLFTEIFVYLGQYKPVQDFRAVVVWADEKMDYSLPVYYQFFQDMGKVDIIYLNQLNVNPSKDIGLEIIKLIVSSEDQAKTQVDYLFNLAQTNVETETKQKDIIELVEKILVYKFTNYSLEELDKMFTLSDFKKTKFYQDTFSQGKIEGEIEGKIKTIPNLVRLGLTPEQIAEALDLSLDLINQLTEHNNQGEKS</sequence>
<dbReference type="NCBIfam" id="TIGR01784">
    <property type="entry name" value="T_den_put_tspse"/>
    <property type="match status" value="1"/>
</dbReference>
<proteinExistence type="predicted"/>
<reference evidence="1 2" key="1">
    <citation type="submission" date="2019-11" db="EMBL/GenBank/DDBJ databases">
        <title>Isolation of a new High Light Tolerant Cyanobacteria.</title>
        <authorList>
            <person name="Dobson Z."/>
            <person name="Vaughn N."/>
            <person name="Vaughn M."/>
            <person name="Fromme P."/>
            <person name="Mazor Y."/>
        </authorList>
    </citation>
    <scope>NUCLEOTIDE SEQUENCE [LARGE SCALE GENOMIC DNA]</scope>
    <source>
        <strain evidence="1 2">0216</strain>
    </source>
</reference>
<dbReference type="InterPro" id="IPR010106">
    <property type="entry name" value="RpnA"/>
</dbReference>
<dbReference type="InterPro" id="IPR022573">
    <property type="entry name" value="DUF2887"/>
</dbReference>
<evidence type="ECO:0000313" key="1">
    <source>
        <dbReference type="EMBL" id="MTF38269.1"/>
    </source>
</evidence>
<dbReference type="RefSeq" id="WP_015220508.1">
    <property type="nucleotide sequence ID" value="NZ_WMIA01000004.1"/>
</dbReference>
<dbReference type="PANTHER" id="PTHR35586">
    <property type="entry name" value="SLL1691 PROTEIN"/>
    <property type="match status" value="1"/>
</dbReference>
<dbReference type="Pfam" id="PF11103">
    <property type="entry name" value="DUF2887"/>
    <property type="match status" value="1"/>
</dbReference>